<dbReference type="AlphaFoldDB" id="A0A385SU09"/>
<evidence type="ECO:0000259" key="1">
    <source>
        <dbReference type="Pfam" id="PF13568"/>
    </source>
</evidence>
<evidence type="ECO:0000313" key="3">
    <source>
        <dbReference type="Proteomes" id="UP000266183"/>
    </source>
</evidence>
<reference evidence="3" key="1">
    <citation type="submission" date="2018-09" db="EMBL/GenBank/DDBJ databases">
        <title>Chryseolinea sp. KIS68-18 isolated from soil.</title>
        <authorList>
            <person name="Weon H.-Y."/>
            <person name="Kwon S.-W."/>
            <person name="Lee S.A."/>
        </authorList>
    </citation>
    <scope>NUCLEOTIDE SEQUENCE [LARGE SCALE GENOMIC DNA]</scope>
    <source>
        <strain evidence="3">KIS68-18</strain>
    </source>
</reference>
<dbReference type="EMBL" id="CP032382">
    <property type="protein sequence ID" value="AYB34026.1"/>
    <property type="molecule type" value="Genomic_DNA"/>
</dbReference>
<dbReference type="Pfam" id="PF13568">
    <property type="entry name" value="OMP_b-brl_2"/>
    <property type="match status" value="1"/>
</dbReference>
<sequence length="212" mass="23458">MKTRCVFFTMVFAFSFFKGLSQRLELEAVAGPSLSYVRTGSRGPDQFSGKRLSVNAGLGLNYRLSTFYHITTGLYYEQKGAVSVDASSKTRLNYAYLTLPLQLSHRFGDIIKYQIGAGLYVSYRVSERLIIASTHRPGPYTNVNLNNGNPLDFGLAGFAALYIPMTNVVSIKISAQGNWGTVDTHSVVFDPYARYAKHSSLALLVGVNYPLR</sequence>
<dbReference type="KEGG" id="chk:D4L85_27130"/>
<organism evidence="2 3">
    <name type="scientific">Chryseolinea soli</name>
    <dbReference type="NCBI Taxonomy" id="2321403"/>
    <lineage>
        <taxon>Bacteria</taxon>
        <taxon>Pseudomonadati</taxon>
        <taxon>Bacteroidota</taxon>
        <taxon>Cytophagia</taxon>
        <taxon>Cytophagales</taxon>
        <taxon>Fulvivirgaceae</taxon>
        <taxon>Chryseolinea</taxon>
    </lineage>
</organism>
<proteinExistence type="predicted"/>
<dbReference type="RefSeq" id="WP_119757251.1">
    <property type="nucleotide sequence ID" value="NZ_CP032382.1"/>
</dbReference>
<evidence type="ECO:0000313" key="2">
    <source>
        <dbReference type="EMBL" id="AYB34026.1"/>
    </source>
</evidence>
<name>A0A385SU09_9BACT</name>
<dbReference type="InterPro" id="IPR025665">
    <property type="entry name" value="Beta-barrel_OMP_2"/>
</dbReference>
<gene>
    <name evidence="2" type="ORF">D4L85_27130</name>
</gene>
<dbReference type="Proteomes" id="UP000266183">
    <property type="component" value="Chromosome"/>
</dbReference>
<protein>
    <submittedName>
        <fullName evidence="2">PorT family protein</fullName>
    </submittedName>
</protein>
<feature type="domain" description="Outer membrane protein beta-barrel" evidence="1">
    <location>
        <begin position="24"/>
        <end position="164"/>
    </location>
</feature>
<accession>A0A385SU09</accession>
<keyword evidence="3" id="KW-1185">Reference proteome</keyword>